<dbReference type="SMART" id="SM00448">
    <property type="entry name" value="REC"/>
    <property type="match status" value="1"/>
</dbReference>
<comment type="caution">
    <text evidence="9">The sequence shown here is derived from an EMBL/GenBank/DDBJ whole genome shotgun (WGS) entry which is preliminary data.</text>
</comment>
<dbReference type="GO" id="GO:0005524">
    <property type="term" value="F:ATP binding"/>
    <property type="evidence" value="ECO:0007669"/>
    <property type="project" value="UniProtKB-KW"/>
</dbReference>
<dbReference type="GO" id="GO:0043565">
    <property type="term" value="F:sequence-specific DNA binding"/>
    <property type="evidence" value="ECO:0007669"/>
    <property type="project" value="InterPro"/>
</dbReference>
<feature type="domain" description="Response regulatory" evidence="8">
    <location>
        <begin position="3"/>
        <end position="118"/>
    </location>
</feature>
<protein>
    <submittedName>
        <fullName evidence="9">Sigma-54 dependent transcriptional regulator</fullName>
    </submittedName>
</protein>
<dbReference type="SUPFAM" id="SSF52172">
    <property type="entry name" value="CheY-like"/>
    <property type="match status" value="1"/>
</dbReference>
<dbReference type="InterPro" id="IPR001789">
    <property type="entry name" value="Sig_transdc_resp-reg_receiver"/>
</dbReference>
<dbReference type="Gene3D" id="3.40.50.2300">
    <property type="match status" value="1"/>
</dbReference>
<dbReference type="InterPro" id="IPR011006">
    <property type="entry name" value="CheY-like_superfamily"/>
</dbReference>
<evidence type="ECO:0000256" key="6">
    <source>
        <dbReference type="PROSITE-ProRule" id="PRU00169"/>
    </source>
</evidence>
<dbReference type="InterPro" id="IPR003593">
    <property type="entry name" value="AAA+_ATPase"/>
</dbReference>
<dbReference type="Gene3D" id="1.10.8.60">
    <property type="match status" value="1"/>
</dbReference>
<dbReference type="InterPro" id="IPR025943">
    <property type="entry name" value="Sigma_54_int_dom_ATP-bd_2"/>
</dbReference>
<keyword evidence="4" id="KW-0238">DNA-binding</keyword>
<name>A0A944QVF5_9GAMM</name>
<keyword evidence="5" id="KW-0804">Transcription</keyword>
<keyword evidence="1" id="KW-0547">Nucleotide-binding</keyword>
<dbReference type="Pfam" id="PF00158">
    <property type="entry name" value="Sigma54_activat"/>
    <property type="match status" value="1"/>
</dbReference>
<keyword evidence="3" id="KW-0805">Transcription regulation</keyword>
<evidence type="ECO:0000256" key="5">
    <source>
        <dbReference type="ARBA" id="ARBA00023163"/>
    </source>
</evidence>
<keyword evidence="6" id="KW-0597">Phosphoprotein</keyword>
<dbReference type="GO" id="GO:0000160">
    <property type="term" value="P:phosphorelay signal transduction system"/>
    <property type="evidence" value="ECO:0007669"/>
    <property type="project" value="InterPro"/>
</dbReference>
<dbReference type="CDD" id="cd00009">
    <property type="entry name" value="AAA"/>
    <property type="match status" value="1"/>
</dbReference>
<dbReference type="Gene3D" id="3.40.50.300">
    <property type="entry name" value="P-loop containing nucleotide triphosphate hydrolases"/>
    <property type="match status" value="1"/>
</dbReference>
<evidence type="ECO:0000259" key="8">
    <source>
        <dbReference type="PROSITE" id="PS50110"/>
    </source>
</evidence>
<gene>
    <name evidence="9" type="ORF">KME65_19605</name>
</gene>
<evidence type="ECO:0000313" key="9">
    <source>
        <dbReference type="EMBL" id="MBT2991172.1"/>
    </source>
</evidence>
<accession>A0A944QVF5</accession>
<dbReference type="Pfam" id="PF00072">
    <property type="entry name" value="Response_reg"/>
    <property type="match status" value="1"/>
</dbReference>
<dbReference type="PROSITE" id="PS00676">
    <property type="entry name" value="SIGMA54_INTERACT_2"/>
    <property type="match status" value="1"/>
</dbReference>
<feature type="modified residue" description="4-aspartylphosphate" evidence="6">
    <location>
        <position position="52"/>
    </location>
</feature>
<proteinExistence type="predicted"/>
<dbReference type="InterPro" id="IPR002197">
    <property type="entry name" value="HTH_Fis"/>
</dbReference>
<dbReference type="SUPFAM" id="SSF46689">
    <property type="entry name" value="Homeodomain-like"/>
    <property type="match status" value="1"/>
</dbReference>
<organism evidence="9 10">
    <name type="scientific">Candidatus Thiodiazotropha taylori</name>
    <dbReference type="NCBI Taxonomy" id="2792791"/>
    <lineage>
        <taxon>Bacteria</taxon>
        <taxon>Pseudomonadati</taxon>
        <taxon>Pseudomonadota</taxon>
        <taxon>Gammaproteobacteria</taxon>
        <taxon>Chromatiales</taxon>
        <taxon>Sedimenticolaceae</taxon>
        <taxon>Candidatus Thiodiazotropha</taxon>
    </lineage>
</organism>
<dbReference type="SUPFAM" id="SSF52540">
    <property type="entry name" value="P-loop containing nucleoside triphosphate hydrolases"/>
    <property type="match status" value="1"/>
</dbReference>
<dbReference type="Proteomes" id="UP000770889">
    <property type="component" value="Unassembled WGS sequence"/>
</dbReference>
<dbReference type="PANTHER" id="PTHR32071">
    <property type="entry name" value="TRANSCRIPTIONAL REGULATORY PROTEIN"/>
    <property type="match status" value="1"/>
</dbReference>
<dbReference type="GO" id="GO:0006355">
    <property type="term" value="P:regulation of DNA-templated transcription"/>
    <property type="evidence" value="ECO:0007669"/>
    <property type="project" value="InterPro"/>
</dbReference>
<dbReference type="Pfam" id="PF25601">
    <property type="entry name" value="AAA_lid_14"/>
    <property type="match status" value="1"/>
</dbReference>
<dbReference type="InterPro" id="IPR009057">
    <property type="entry name" value="Homeodomain-like_sf"/>
</dbReference>
<keyword evidence="2" id="KW-0067">ATP-binding</keyword>
<sequence>MASVLIVDDEPGIRSFLQKGLRKYFGLVETAEDVVTAEELRQHCHFDLIITDIRLPGQVGGVEWVRELREQGGVTGVIFMTAHADMETAIAALRAGAEDFILKPFRMEQMIAAVERYLERQKMQRENFVLRRQVEQIYDSSGMVGQCQQMKTLCGVIKRVAPMPSTVLIEGESGTGKELAARAIHEMSGRAGSFVPVNCGAMTAELLESELFGHVKGAFTGAHLSRDGLFTYANGGTLFLDEIGEMPLSMQAHLLRSLEERTIRPVGSNREVPVDVRIIAASNRDLEQVVRGGDFREDLYYRLNVLSLRIPALRERKEDIPLLVKHFVETLSAELGITPPQMGEADLVRLLDYDWPGNVRELKNVIERCLLLNKSPSLCMMGSEAVGAQSAPFDPSKTLLLEAIEKQHILKVLDLEGGNKSAAARVLGISRKTLERKTQAWGVN</sequence>
<evidence type="ECO:0000256" key="2">
    <source>
        <dbReference type="ARBA" id="ARBA00022840"/>
    </source>
</evidence>
<dbReference type="CDD" id="cd00156">
    <property type="entry name" value="REC"/>
    <property type="match status" value="1"/>
</dbReference>
<dbReference type="PRINTS" id="PR01590">
    <property type="entry name" value="HTHFIS"/>
</dbReference>
<dbReference type="AlphaFoldDB" id="A0A944QVF5"/>
<evidence type="ECO:0000256" key="3">
    <source>
        <dbReference type="ARBA" id="ARBA00023015"/>
    </source>
</evidence>
<dbReference type="InterPro" id="IPR058031">
    <property type="entry name" value="AAA_lid_NorR"/>
</dbReference>
<evidence type="ECO:0000259" key="7">
    <source>
        <dbReference type="PROSITE" id="PS50045"/>
    </source>
</evidence>
<dbReference type="PANTHER" id="PTHR32071:SF91">
    <property type="entry name" value="TUNGSTATE-RESPONSIVE TWO COMPONENT SIGMA54-DEPENDENT SIGNAL TRANSDUCTION SYSTEM RESPONSE REGULATOR FIS FAMILY"/>
    <property type="match status" value="1"/>
</dbReference>
<evidence type="ECO:0000256" key="4">
    <source>
        <dbReference type="ARBA" id="ARBA00023125"/>
    </source>
</evidence>
<evidence type="ECO:0000256" key="1">
    <source>
        <dbReference type="ARBA" id="ARBA00022741"/>
    </source>
</evidence>
<dbReference type="PROSITE" id="PS00688">
    <property type="entry name" value="SIGMA54_INTERACT_3"/>
    <property type="match status" value="1"/>
</dbReference>
<feature type="domain" description="Sigma-54 factor interaction" evidence="7">
    <location>
        <begin position="143"/>
        <end position="371"/>
    </location>
</feature>
<dbReference type="InterPro" id="IPR025944">
    <property type="entry name" value="Sigma_54_int_dom_CS"/>
</dbReference>
<dbReference type="Pfam" id="PF02954">
    <property type="entry name" value="HTH_8"/>
    <property type="match status" value="1"/>
</dbReference>
<dbReference type="Gene3D" id="1.10.10.60">
    <property type="entry name" value="Homeodomain-like"/>
    <property type="match status" value="1"/>
</dbReference>
<dbReference type="InterPro" id="IPR027417">
    <property type="entry name" value="P-loop_NTPase"/>
</dbReference>
<dbReference type="EMBL" id="JAHHGM010000029">
    <property type="protein sequence ID" value="MBT2991172.1"/>
    <property type="molecule type" value="Genomic_DNA"/>
</dbReference>
<dbReference type="PROSITE" id="PS50045">
    <property type="entry name" value="SIGMA54_INTERACT_4"/>
    <property type="match status" value="1"/>
</dbReference>
<dbReference type="PROSITE" id="PS50110">
    <property type="entry name" value="RESPONSE_REGULATORY"/>
    <property type="match status" value="1"/>
</dbReference>
<dbReference type="SMART" id="SM00382">
    <property type="entry name" value="AAA"/>
    <property type="match status" value="1"/>
</dbReference>
<dbReference type="FunFam" id="3.40.50.300:FF:000006">
    <property type="entry name" value="DNA-binding transcriptional regulator NtrC"/>
    <property type="match status" value="1"/>
</dbReference>
<evidence type="ECO:0000313" key="10">
    <source>
        <dbReference type="Proteomes" id="UP000770889"/>
    </source>
</evidence>
<dbReference type="InterPro" id="IPR002078">
    <property type="entry name" value="Sigma_54_int"/>
</dbReference>
<reference evidence="9 10" key="1">
    <citation type="submission" date="2021-05" db="EMBL/GenBank/DDBJ databases">
        <title>Genetic and Functional Diversity in Clade A Lucinid endosymbionts from the Bahamas.</title>
        <authorList>
            <person name="Giani N.M."/>
            <person name="Engel A.S."/>
            <person name="Campbell B.J."/>
        </authorList>
    </citation>
    <scope>NUCLEOTIDE SEQUENCE [LARGE SCALE GENOMIC DNA]</scope>
    <source>
        <strain evidence="9">LUC16012Gg_MoonRockCtena</strain>
    </source>
</reference>